<evidence type="ECO:0000313" key="3">
    <source>
        <dbReference type="EMBL" id="RRR97308.1"/>
    </source>
</evidence>
<feature type="transmembrane region" description="Helical" evidence="2">
    <location>
        <begin position="220"/>
        <end position="240"/>
    </location>
</feature>
<dbReference type="OrthoDB" id="5189233at2"/>
<dbReference type="RefSeq" id="WP_125249116.1">
    <property type="nucleotide sequence ID" value="NZ_RSEB01000005.1"/>
</dbReference>
<dbReference type="Proteomes" id="UP000277256">
    <property type="component" value="Unassembled WGS sequence"/>
</dbReference>
<reference evidence="3 4" key="1">
    <citation type="submission" date="2018-12" db="EMBL/GenBank/DDBJ databases">
        <title>Glycomyces sp. YIM 121974 draft genome.</title>
        <authorList>
            <person name="Li Q."/>
        </authorList>
    </citation>
    <scope>NUCLEOTIDE SEQUENCE [LARGE SCALE GENOMIC DNA]</scope>
    <source>
        <strain evidence="3 4">YIM 121974</strain>
    </source>
</reference>
<feature type="transmembrane region" description="Helical" evidence="2">
    <location>
        <begin position="340"/>
        <end position="362"/>
    </location>
</feature>
<name>A0A426UTK5_9ACTN</name>
<accession>A0A426UTK5</accession>
<feature type="compositionally biased region" description="Pro residues" evidence="1">
    <location>
        <begin position="396"/>
        <end position="405"/>
    </location>
</feature>
<feature type="transmembrane region" description="Helical" evidence="2">
    <location>
        <begin position="50"/>
        <end position="72"/>
    </location>
</feature>
<feature type="compositionally biased region" description="Low complexity" evidence="1">
    <location>
        <begin position="385"/>
        <end position="395"/>
    </location>
</feature>
<dbReference type="EMBL" id="RSEB01000005">
    <property type="protein sequence ID" value="RRR97308.1"/>
    <property type="molecule type" value="Genomic_DNA"/>
</dbReference>
<feature type="transmembrane region" description="Helical" evidence="2">
    <location>
        <begin position="301"/>
        <end position="320"/>
    </location>
</feature>
<dbReference type="AlphaFoldDB" id="A0A426UTK5"/>
<feature type="region of interest" description="Disordered" evidence="1">
    <location>
        <begin position="385"/>
        <end position="405"/>
    </location>
</feature>
<feature type="transmembrane region" description="Helical" evidence="2">
    <location>
        <begin position="79"/>
        <end position="105"/>
    </location>
</feature>
<evidence type="ECO:0000256" key="1">
    <source>
        <dbReference type="SAM" id="MobiDB-lite"/>
    </source>
</evidence>
<feature type="transmembrane region" description="Helical" evidence="2">
    <location>
        <begin position="111"/>
        <end position="132"/>
    </location>
</feature>
<sequence>MSLQPPLLPAAMPKPASITGVQVLLWVLAALAGIGDLSTVVVLVRYPTAFGVLGLLWGAHATVQALVCGVHVPRGRHWAWVWSLVGAIIGLAFSAAAIVIGAAFIETGWAALAAGLVAAGLHGTLLGLLCSASTRRWILMHRIWRGEVQVAGTAVGAVGTGGFGQAGGIGGAATGSPAAAGFVDTGGIAAGGAAIGGPSAAGFAPAATEGPQRPERRPRAVALAAAAIVLLGALGAWGVFNLLRPIPDLAAHEAAVLGGRPIGGATPPWVHLLGDLTVFACAAVAAPLLFKGRFGGRVLGIVWAALALAVYLTVLAGTAVDHAGGFYDFTVPPGQVHPVAPAYAWPVGRAALALLALVLLLGPGVRAWTPRRQAGPLVVVVQAPGPSGPGQQPAPGQAPPPFGQG</sequence>
<protein>
    <submittedName>
        <fullName evidence="3">Uncharacterized protein</fullName>
    </submittedName>
</protein>
<gene>
    <name evidence="3" type="ORF">EIW28_17995</name>
</gene>
<feature type="transmembrane region" description="Helical" evidence="2">
    <location>
        <begin position="21"/>
        <end position="44"/>
    </location>
</feature>
<keyword evidence="2" id="KW-0812">Transmembrane</keyword>
<evidence type="ECO:0000313" key="4">
    <source>
        <dbReference type="Proteomes" id="UP000277256"/>
    </source>
</evidence>
<feature type="transmembrane region" description="Helical" evidence="2">
    <location>
        <begin position="269"/>
        <end position="289"/>
    </location>
</feature>
<comment type="caution">
    <text evidence="3">The sequence shown here is derived from an EMBL/GenBank/DDBJ whole genome shotgun (WGS) entry which is preliminary data.</text>
</comment>
<organism evidence="3 4">
    <name type="scientific">Glycomyces terrestris</name>
    <dbReference type="NCBI Taxonomy" id="2493553"/>
    <lineage>
        <taxon>Bacteria</taxon>
        <taxon>Bacillati</taxon>
        <taxon>Actinomycetota</taxon>
        <taxon>Actinomycetes</taxon>
        <taxon>Glycomycetales</taxon>
        <taxon>Glycomycetaceae</taxon>
        <taxon>Glycomyces</taxon>
    </lineage>
</organism>
<keyword evidence="2" id="KW-0472">Membrane</keyword>
<evidence type="ECO:0000256" key="2">
    <source>
        <dbReference type="SAM" id="Phobius"/>
    </source>
</evidence>
<keyword evidence="2" id="KW-1133">Transmembrane helix</keyword>
<proteinExistence type="predicted"/>
<keyword evidence="4" id="KW-1185">Reference proteome</keyword>